<keyword evidence="1" id="KW-0704">Schiff base</keyword>
<dbReference type="GO" id="GO:0005975">
    <property type="term" value="P:carbohydrate metabolic process"/>
    <property type="evidence" value="ECO:0007669"/>
    <property type="project" value="InterPro"/>
</dbReference>
<dbReference type="AlphaFoldDB" id="A0A0X1KR85"/>
<keyword evidence="3" id="KW-1185">Reference proteome</keyword>
<dbReference type="PANTHER" id="PTHR10683:SF40">
    <property type="entry name" value="FRUCTOSE-6-PHOSPHATE ALDOLASE 1-RELATED"/>
    <property type="match status" value="1"/>
</dbReference>
<dbReference type="Pfam" id="PF00923">
    <property type="entry name" value="TAL_FSA"/>
    <property type="match status" value="1"/>
</dbReference>
<dbReference type="Proteomes" id="UP000077469">
    <property type="component" value="Chromosome"/>
</dbReference>
<accession>A0A0X1KR85</accession>
<dbReference type="KEGG" id="phy:AJ81_05175"/>
<name>A0A0X1KR85_9THEM</name>
<dbReference type="SUPFAM" id="SSF51569">
    <property type="entry name" value="Aldolase"/>
    <property type="match status" value="1"/>
</dbReference>
<dbReference type="InterPro" id="IPR001585">
    <property type="entry name" value="TAL/FSA"/>
</dbReference>
<organism evidence="2 3">
    <name type="scientific">Pseudothermotoga hypogea DSM 11164 = NBRC 106472</name>
    <dbReference type="NCBI Taxonomy" id="1123384"/>
    <lineage>
        <taxon>Bacteria</taxon>
        <taxon>Thermotogati</taxon>
        <taxon>Thermotogota</taxon>
        <taxon>Thermotogae</taxon>
        <taxon>Thermotogales</taxon>
        <taxon>Thermotogaceae</taxon>
        <taxon>Pseudothermotoga</taxon>
    </lineage>
</organism>
<evidence type="ECO:0000313" key="2">
    <source>
        <dbReference type="EMBL" id="AJC73700.1"/>
    </source>
</evidence>
<protein>
    <submittedName>
        <fullName evidence="2">Transaldolase</fullName>
    </submittedName>
</protein>
<reference evidence="2 3" key="1">
    <citation type="submission" date="2014-01" db="EMBL/GenBank/DDBJ databases">
        <title>Genome sequencing of Thermotog hypogea.</title>
        <authorList>
            <person name="Zhang X."/>
            <person name="Alvare G."/>
            <person name="Fristensky B."/>
            <person name="Chen L."/>
            <person name="Suen T."/>
            <person name="Chen Q."/>
            <person name="Ma K."/>
        </authorList>
    </citation>
    <scope>NUCLEOTIDE SEQUENCE [LARGE SCALE GENOMIC DNA]</scope>
    <source>
        <strain evidence="2 3">DSM 11164</strain>
    </source>
</reference>
<dbReference type="PaxDb" id="1123384-AJ81_05175"/>
<evidence type="ECO:0000256" key="1">
    <source>
        <dbReference type="ARBA" id="ARBA00023270"/>
    </source>
</evidence>
<proteinExistence type="predicted"/>
<dbReference type="Gene3D" id="3.20.20.70">
    <property type="entry name" value="Aldolase class I"/>
    <property type="match status" value="1"/>
</dbReference>
<gene>
    <name evidence="2" type="ORF">AJ81_05175</name>
</gene>
<dbReference type="PANTHER" id="PTHR10683">
    <property type="entry name" value="TRANSALDOLASE"/>
    <property type="match status" value="1"/>
</dbReference>
<dbReference type="STRING" id="1123384.AJ81_05175"/>
<dbReference type="OrthoDB" id="9807051at2"/>
<dbReference type="RefSeq" id="WP_031504984.1">
    <property type="nucleotide sequence ID" value="NC_022795.1"/>
</dbReference>
<dbReference type="PATRIC" id="fig|1123384.7.peg.1021"/>
<dbReference type="InterPro" id="IPR013785">
    <property type="entry name" value="Aldolase_TIM"/>
</dbReference>
<dbReference type="EMBL" id="CP007141">
    <property type="protein sequence ID" value="AJC73700.1"/>
    <property type="molecule type" value="Genomic_DNA"/>
</dbReference>
<sequence>MLFFLDSAKLDEIEYAIKRWKIDGVTTNPRHLANAKMKVEQFIEKIKPLVENTNISVSIEVNPHLNDAESMIEEAQRIASMCENFVIKIPATEAGFEALSVLSKKGVKVNVTLVFNVVQALQAARLGAYYISPFVGWKEERGDYDVDFISNVVRAVKNYGFKSKILIAAVRSARHFTEAALAGADIITASFEVYKRSFENPYSSLGLDIFKDSWDQIQK</sequence>
<evidence type="ECO:0000313" key="3">
    <source>
        <dbReference type="Proteomes" id="UP000077469"/>
    </source>
</evidence>